<dbReference type="Proteomes" id="UP001221217">
    <property type="component" value="Unassembled WGS sequence"/>
</dbReference>
<organism evidence="2 3">
    <name type="scientific">Candidatus Thalassospirochaeta sargassi</name>
    <dbReference type="NCBI Taxonomy" id="3119039"/>
    <lineage>
        <taxon>Bacteria</taxon>
        <taxon>Pseudomonadati</taxon>
        <taxon>Spirochaetota</taxon>
        <taxon>Spirochaetia</taxon>
        <taxon>Spirochaetales</taxon>
        <taxon>Spirochaetaceae</taxon>
        <taxon>Candidatus Thalassospirochaeta</taxon>
    </lineage>
</organism>
<name>A0AAJ1IDV8_9SPIO</name>
<accession>A0AAJ1IDV8</accession>
<keyword evidence="1" id="KW-0732">Signal</keyword>
<evidence type="ECO:0000313" key="3">
    <source>
        <dbReference type="Proteomes" id="UP001221217"/>
    </source>
</evidence>
<reference evidence="2 3" key="1">
    <citation type="submission" date="2022-12" db="EMBL/GenBank/DDBJ databases">
        <title>Metagenome assembled genome from gulf of manar.</title>
        <authorList>
            <person name="Kohli P."/>
            <person name="Pk S."/>
            <person name="Venkata Ramana C."/>
            <person name="Sasikala C."/>
        </authorList>
    </citation>
    <scope>NUCLEOTIDE SEQUENCE [LARGE SCALE GENOMIC DNA]</scope>
    <source>
        <strain evidence="2">JB008</strain>
    </source>
</reference>
<evidence type="ECO:0000256" key="1">
    <source>
        <dbReference type="SAM" id="SignalP"/>
    </source>
</evidence>
<feature type="signal peptide" evidence="1">
    <location>
        <begin position="1"/>
        <end position="20"/>
    </location>
</feature>
<proteinExistence type="predicted"/>
<dbReference type="EMBL" id="JAQQAL010000008">
    <property type="protein sequence ID" value="MDC7225615.1"/>
    <property type="molecule type" value="Genomic_DNA"/>
</dbReference>
<evidence type="ECO:0000313" key="2">
    <source>
        <dbReference type="EMBL" id="MDC7225615.1"/>
    </source>
</evidence>
<sequence length="152" mass="17038">MLRHLFTAALFLMISAPIFPGEISPSDAGYWMELLGSGIEEAEKAFGKDFLEIEPEAVGSRADRLIWYNAGITLWFSGDEIVQLRADSNAEGSIEGLKAGMSMNAVKRRCGSPWIESHDSLYYNLPWHGGPVRLRFVFSPAGLDEIYLYYVR</sequence>
<feature type="chain" id="PRO_5042480559" evidence="1">
    <location>
        <begin position="21"/>
        <end position="152"/>
    </location>
</feature>
<gene>
    <name evidence="2" type="ORF">PQJ61_02495</name>
</gene>
<comment type="caution">
    <text evidence="2">The sequence shown here is derived from an EMBL/GenBank/DDBJ whole genome shotgun (WGS) entry which is preliminary data.</text>
</comment>
<protein>
    <submittedName>
        <fullName evidence="2">Uncharacterized protein</fullName>
    </submittedName>
</protein>
<dbReference type="AlphaFoldDB" id="A0AAJ1IDV8"/>